<protein>
    <recommendedName>
        <fullName evidence="2">non-specific serine/threonine protein kinase</fullName>
        <ecNumber evidence="2">2.7.11.1</ecNumber>
    </recommendedName>
</protein>
<organism evidence="15">
    <name type="scientific">Naegleria gruberi</name>
    <name type="common">Amoeba</name>
    <dbReference type="NCBI Taxonomy" id="5762"/>
    <lineage>
        <taxon>Eukaryota</taxon>
        <taxon>Discoba</taxon>
        <taxon>Heterolobosea</taxon>
        <taxon>Tetramitia</taxon>
        <taxon>Eutetramitia</taxon>
        <taxon>Vahlkampfiidae</taxon>
        <taxon>Naegleria</taxon>
    </lineage>
</organism>
<comment type="catalytic activity">
    <reaction evidence="11">
        <text>L-seryl-[protein] + ATP = O-phospho-L-seryl-[protein] + ADP + H(+)</text>
        <dbReference type="Rhea" id="RHEA:17989"/>
        <dbReference type="Rhea" id="RHEA-COMP:9863"/>
        <dbReference type="Rhea" id="RHEA-COMP:11604"/>
        <dbReference type="ChEBI" id="CHEBI:15378"/>
        <dbReference type="ChEBI" id="CHEBI:29999"/>
        <dbReference type="ChEBI" id="CHEBI:30616"/>
        <dbReference type="ChEBI" id="CHEBI:83421"/>
        <dbReference type="ChEBI" id="CHEBI:456216"/>
        <dbReference type="EC" id="2.7.11.1"/>
    </reaction>
</comment>
<feature type="region of interest" description="Disordered" evidence="12">
    <location>
        <begin position="64"/>
        <end position="98"/>
    </location>
</feature>
<feature type="region of interest" description="Disordered" evidence="12">
    <location>
        <begin position="1"/>
        <end position="37"/>
    </location>
</feature>
<keyword evidence="7" id="KW-0418">Kinase</keyword>
<evidence type="ECO:0000256" key="10">
    <source>
        <dbReference type="ARBA" id="ARBA00047899"/>
    </source>
</evidence>
<dbReference type="SMART" id="SM00090">
    <property type="entry name" value="RIO"/>
    <property type="match status" value="1"/>
</dbReference>
<feature type="compositionally biased region" description="Low complexity" evidence="12">
    <location>
        <begin position="69"/>
        <end position="87"/>
    </location>
</feature>
<dbReference type="InterPro" id="IPR018934">
    <property type="entry name" value="RIO_dom"/>
</dbReference>
<dbReference type="KEGG" id="ngr:NAEGRDRAFT_80925"/>
<evidence type="ECO:0000256" key="11">
    <source>
        <dbReference type="ARBA" id="ARBA00048679"/>
    </source>
</evidence>
<feature type="compositionally biased region" description="Polar residues" evidence="12">
    <location>
        <begin position="27"/>
        <end position="37"/>
    </location>
</feature>
<keyword evidence="5" id="KW-0479">Metal-binding</keyword>
<dbReference type="GO" id="GO:0004674">
    <property type="term" value="F:protein serine/threonine kinase activity"/>
    <property type="evidence" value="ECO:0007669"/>
    <property type="project" value="UniProtKB-KW"/>
</dbReference>
<keyword evidence="15" id="KW-1185">Reference proteome</keyword>
<dbReference type="GO" id="GO:0046872">
    <property type="term" value="F:metal ion binding"/>
    <property type="evidence" value="ECO:0007669"/>
    <property type="project" value="UniProtKB-KW"/>
</dbReference>
<dbReference type="VEuPathDB" id="AmoebaDB:NAEGRDRAFT_80925"/>
<dbReference type="GeneID" id="8864559"/>
<keyword evidence="9" id="KW-0460">Magnesium</keyword>
<feature type="domain" description="RIO kinase" evidence="13">
    <location>
        <begin position="223"/>
        <end position="470"/>
    </location>
</feature>
<dbReference type="OMA" id="HVILMSF"/>
<evidence type="ECO:0000256" key="4">
    <source>
        <dbReference type="ARBA" id="ARBA00022679"/>
    </source>
</evidence>
<dbReference type="Pfam" id="PF01163">
    <property type="entry name" value="RIO1"/>
    <property type="match status" value="1"/>
</dbReference>
<reference evidence="14 15" key="1">
    <citation type="journal article" date="2010" name="Cell">
        <title>The genome of Naegleria gruberi illuminates early eukaryotic versatility.</title>
        <authorList>
            <person name="Fritz-Laylin L.K."/>
            <person name="Prochnik S.E."/>
            <person name="Ginger M.L."/>
            <person name="Dacks J.B."/>
            <person name="Carpenter M.L."/>
            <person name="Field M.C."/>
            <person name="Kuo A."/>
            <person name="Paredez A."/>
            <person name="Chapman J."/>
            <person name="Pham J."/>
            <person name="Shu S."/>
            <person name="Neupane R."/>
            <person name="Cipriano M."/>
            <person name="Mancuso J."/>
            <person name="Tu H."/>
            <person name="Salamov A."/>
            <person name="Lindquist E."/>
            <person name="Shapiro H."/>
            <person name="Lucas S."/>
            <person name="Grigoriev I.V."/>
            <person name="Cande W.Z."/>
            <person name="Fulton C."/>
            <person name="Rokhsar D.S."/>
            <person name="Dawson S.C."/>
        </authorList>
    </citation>
    <scope>NUCLEOTIDE SEQUENCE [LARGE SCALE GENOMIC DNA]</scope>
    <source>
        <strain evidence="14 15">NEG-M</strain>
    </source>
</reference>
<keyword evidence="6" id="KW-0547">Nucleotide-binding</keyword>
<evidence type="ECO:0000313" key="15">
    <source>
        <dbReference type="Proteomes" id="UP000006671"/>
    </source>
</evidence>
<accession>D2VR17</accession>
<dbReference type="InterPro" id="IPR011009">
    <property type="entry name" value="Kinase-like_dom_sf"/>
</dbReference>
<dbReference type="InterPro" id="IPR051272">
    <property type="entry name" value="RIO-type_Ser/Thr_kinase"/>
</dbReference>
<dbReference type="Gene3D" id="3.30.200.20">
    <property type="entry name" value="Phosphorylase Kinase, domain 1"/>
    <property type="match status" value="1"/>
</dbReference>
<dbReference type="eggNOG" id="KOG2270">
    <property type="taxonomic scope" value="Eukaryota"/>
</dbReference>
<evidence type="ECO:0000256" key="7">
    <source>
        <dbReference type="ARBA" id="ARBA00022777"/>
    </source>
</evidence>
<dbReference type="SUPFAM" id="SSF56112">
    <property type="entry name" value="Protein kinase-like (PK-like)"/>
    <property type="match status" value="1"/>
</dbReference>
<comment type="similarity">
    <text evidence="1">Belongs to the protein kinase superfamily. RIO-type Ser/Thr kinase family.</text>
</comment>
<feature type="compositionally biased region" description="Low complexity" evidence="12">
    <location>
        <begin position="1"/>
        <end position="17"/>
    </location>
</feature>
<dbReference type="GO" id="GO:0005524">
    <property type="term" value="F:ATP binding"/>
    <property type="evidence" value="ECO:0007669"/>
    <property type="project" value="UniProtKB-KW"/>
</dbReference>
<sequence length="538" mass="61224">MSNKNKGQKKGQNNGASQKKKKGISLSEFQSQTTTSTAAYEQDFCLDEIDVEQQRLILEQIQAEEEAARQNSQEQAANSSEASQQEESSSEKESFENLTDEELARILQEEENSKVAIVIGGGGVSNAQYIAPEYDSDYSDEEDLENIRGDEDLTLDEEYAMESMYDVSYISNANSLGLGGDRIDAIMKADTKVFQGQLKDASAQQFSSRRNKKETIQRIRTVDKTDQSTSDKVMDHRTSMILYKLMNSGIITRMDGCVSSGKESHVYHAVGCLDVVTGETTGAEIDYCIKIFKIVGVSFRRREEYQNSEHRFKDKLKTNSQKNVKKYAEKEMRNLKKLQDAGVSCPTPYLLKDHVILMSFIGKQGFPAPSLRDVNFTSMEKLLGAYKKVILNMRKMYQKAHLIHSDLSEYNILYLHGEVYFIDVSQSVESHHMNAKSFLKNDCQHVNEFFQKQGLNSILTNRELFEYIINIDEQGMNDEELTEYAMTYAIDRDVSLIDQKQDESYFAQVCLPQSTIATTDELFDDTNSFAHRMESIEE</sequence>
<dbReference type="Gene3D" id="1.10.510.10">
    <property type="entry name" value="Transferase(Phosphotransferase) domain 1"/>
    <property type="match status" value="1"/>
</dbReference>
<dbReference type="PANTHER" id="PTHR45723">
    <property type="entry name" value="SERINE/THREONINE-PROTEIN KINASE RIO1"/>
    <property type="match status" value="1"/>
</dbReference>
<evidence type="ECO:0000256" key="6">
    <source>
        <dbReference type="ARBA" id="ARBA00022741"/>
    </source>
</evidence>
<proteinExistence type="inferred from homology"/>
<evidence type="ECO:0000256" key="9">
    <source>
        <dbReference type="ARBA" id="ARBA00022842"/>
    </source>
</evidence>
<evidence type="ECO:0000256" key="12">
    <source>
        <dbReference type="SAM" id="MobiDB-lite"/>
    </source>
</evidence>
<keyword evidence="3" id="KW-0723">Serine/threonine-protein kinase</keyword>
<dbReference type="EC" id="2.7.11.1" evidence="2"/>
<keyword evidence="4" id="KW-0808">Transferase</keyword>
<evidence type="ECO:0000313" key="14">
    <source>
        <dbReference type="EMBL" id="EFC40812.1"/>
    </source>
</evidence>
<dbReference type="EMBL" id="GG738890">
    <property type="protein sequence ID" value="EFC40812.1"/>
    <property type="molecule type" value="Genomic_DNA"/>
</dbReference>
<evidence type="ECO:0000256" key="2">
    <source>
        <dbReference type="ARBA" id="ARBA00012513"/>
    </source>
</evidence>
<name>D2VR17_NAEGR</name>
<dbReference type="InParanoid" id="D2VR17"/>
<evidence type="ECO:0000256" key="3">
    <source>
        <dbReference type="ARBA" id="ARBA00022527"/>
    </source>
</evidence>
<evidence type="ECO:0000256" key="5">
    <source>
        <dbReference type="ARBA" id="ARBA00022723"/>
    </source>
</evidence>
<evidence type="ECO:0000256" key="1">
    <source>
        <dbReference type="ARBA" id="ARBA00009196"/>
    </source>
</evidence>
<evidence type="ECO:0000256" key="8">
    <source>
        <dbReference type="ARBA" id="ARBA00022840"/>
    </source>
</evidence>
<dbReference type="STRING" id="5762.D2VR17"/>
<dbReference type="InterPro" id="IPR000687">
    <property type="entry name" value="RIO_kinase"/>
</dbReference>
<comment type="catalytic activity">
    <reaction evidence="10">
        <text>L-threonyl-[protein] + ATP = O-phospho-L-threonyl-[protein] + ADP + H(+)</text>
        <dbReference type="Rhea" id="RHEA:46608"/>
        <dbReference type="Rhea" id="RHEA-COMP:11060"/>
        <dbReference type="Rhea" id="RHEA-COMP:11605"/>
        <dbReference type="ChEBI" id="CHEBI:15378"/>
        <dbReference type="ChEBI" id="CHEBI:30013"/>
        <dbReference type="ChEBI" id="CHEBI:30616"/>
        <dbReference type="ChEBI" id="CHEBI:61977"/>
        <dbReference type="ChEBI" id="CHEBI:456216"/>
        <dbReference type="EC" id="2.7.11.1"/>
    </reaction>
</comment>
<evidence type="ECO:0000259" key="13">
    <source>
        <dbReference type="SMART" id="SM00090"/>
    </source>
</evidence>
<dbReference type="OrthoDB" id="205248at2759"/>
<keyword evidence="8" id="KW-0067">ATP-binding</keyword>
<gene>
    <name evidence="14" type="ORF">NAEGRDRAFT_80925</name>
</gene>
<dbReference type="AlphaFoldDB" id="D2VR17"/>
<dbReference type="Proteomes" id="UP000006671">
    <property type="component" value="Unassembled WGS sequence"/>
</dbReference>
<dbReference type="RefSeq" id="XP_002673556.1">
    <property type="nucleotide sequence ID" value="XM_002673510.1"/>
</dbReference>